<dbReference type="EMBL" id="JATAAI010000028">
    <property type="protein sequence ID" value="KAK1736541.1"/>
    <property type="molecule type" value="Genomic_DNA"/>
</dbReference>
<feature type="transmembrane region" description="Helical" evidence="6">
    <location>
        <begin position="603"/>
        <end position="624"/>
    </location>
</feature>
<dbReference type="PANTHER" id="PTHR10924">
    <property type="entry name" value="MAJOR FACILITATOR SUPERFAMILY PROTEIN-RELATED"/>
    <property type="match status" value="1"/>
</dbReference>
<feature type="region of interest" description="Disordered" evidence="5">
    <location>
        <begin position="40"/>
        <end position="73"/>
    </location>
</feature>
<dbReference type="SUPFAM" id="SSF103473">
    <property type="entry name" value="MFS general substrate transporter"/>
    <property type="match status" value="1"/>
</dbReference>
<name>A0AAD9D718_9STRA</name>
<protein>
    <submittedName>
        <fullName evidence="7">Solute carrier family 49 protein</fullName>
    </submittedName>
</protein>
<feature type="transmembrane region" description="Helical" evidence="6">
    <location>
        <begin position="176"/>
        <end position="194"/>
    </location>
</feature>
<feature type="transmembrane region" description="Helical" evidence="6">
    <location>
        <begin position="509"/>
        <end position="531"/>
    </location>
</feature>
<comment type="subcellular location">
    <subcellularLocation>
        <location evidence="1">Membrane</location>
        <topology evidence="1">Multi-pass membrane protein</topology>
    </subcellularLocation>
</comment>
<keyword evidence="3 6" id="KW-1133">Transmembrane helix</keyword>
<evidence type="ECO:0000313" key="8">
    <source>
        <dbReference type="Proteomes" id="UP001224775"/>
    </source>
</evidence>
<reference evidence="7" key="1">
    <citation type="submission" date="2023-06" db="EMBL/GenBank/DDBJ databases">
        <title>Survivors Of The Sea: Transcriptome response of Skeletonema marinoi to long-term dormancy.</title>
        <authorList>
            <person name="Pinder M.I.M."/>
            <person name="Kourtchenko O."/>
            <person name="Robertson E.K."/>
            <person name="Larsson T."/>
            <person name="Maumus F."/>
            <person name="Osuna-Cruz C.M."/>
            <person name="Vancaester E."/>
            <person name="Stenow R."/>
            <person name="Vandepoele K."/>
            <person name="Ploug H."/>
            <person name="Bruchert V."/>
            <person name="Godhe A."/>
            <person name="Topel M."/>
        </authorList>
    </citation>
    <scope>NUCLEOTIDE SEQUENCE</scope>
    <source>
        <strain evidence="7">R05AC</strain>
    </source>
</reference>
<organism evidence="7 8">
    <name type="scientific">Skeletonema marinoi</name>
    <dbReference type="NCBI Taxonomy" id="267567"/>
    <lineage>
        <taxon>Eukaryota</taxon>
        <taxon>Sar</taxon>
        <taxon>Stramenopiles</taxon>
        <taxon>Ochrophyta</taxon>
        <taxon>Bacillariophyta</taxon>
        <taxon>Coscinodiscophyceae</taxon>
        <taxon>Thalassiosirophycidae</taxon>
        <taxon>Thalassiosirales</taxon>
        <taxon>Skeletonemataceae</taxon>
        <taxon>Skeletonema</taxon>
        <taxon>Skeletonema marinoi-dohrnii complex</taxon>
    </lineage>
</organism>
<dbReference type="Proteomes" id="UP001224775">
    <property type="component" value="Unassembled WGS sequence"/>
</dbReference>
<feature type="region of interest" description="Disordered" evidence="5">
    <location>
        <begin position="1"/>
        <end position="20"/>
    </location>
</feature>
<keyword evidence="2 6" id="KW-0812">Transmembrane</keyword>
<feature type="transmembrane region" description="Helical" evidence="6">
    <location>
        <begin position="572"/>
        <end position="591"/>
    </location>
</feature>
<feature type="transmembrane region" description="Helical" evidence="6">
    <location>
        <begin position="249"/>
        <end position="273"/>
    </location>
</feature>
<evidence type="ECO:0000256" key="5">
    <source>
        <dbReference type="SAM" id="MobiDB-lite"/>
    </source>
</evidence>
<feature type="transmembrane region" description="Helical" evidence="6">
    <location>
        <begin position="657"/>
        <end position="681"/>
    </location>
</feature>
<dbReference type="PANTHER" id="PTHR10924:SF6">
    <property type="entry name" value="SOLUTE CARRIER FAMILY 49 MEMBER A3"/>
    <property type="match status" value="1"/>
</dbReference>
<feature type="compositionally biased region" description="Low complexity" evidence="5">
    <location>
        <begin position="51"/>
        <end position="73"/>
    </location>
</feature>
<dbReference type="AlphaFoldDB" id="A0AAD9D718"/>
<evidence type="ECO:0000256" key="6">
    <source>
        <dbReference type="SAM" id="Phobius"/>
    </source>
</evidence>
<feature type="transmembrane region" description="Helical" evidence="6">
    <location>
        <begin position="149"/>
        <end position="169"/>
    </location>
</feature>
<keyword evidence="4 6" id="KW-0472">Membrane</keyword>
<feature type="transmembrane region" description="Helical" evidence="6">
    <location>
        <begin position="455"/>
        <end position="476"/>
    </location>
</feature>
<feature type="transmembrane region" description="Helical" evidence="6">
    <location>
        <begin position="214"/>
        <end position="237"/>
    </location>
</feature>
<feature type="transmembrane region" description="Helical" evidence="6">
    <location>
        <begin position="538"/>
        <end position="560"/>
    </location>
</feature>
<feature type="transmembrane region" description="Helical" evidence="6">
    <location>
        <begin position="87"/>
        <end position="111"/>
    </location>
</feature>
<sequence length="701" mass="76393">MRSRRSPNQCVSPERSNNAQQQLESRLAYNPLSQYEFDSNGNDHNLIHSPSNVIDINNTNNNDSTNNSGSSSNNISRCGYRIYRARWLMLFYLSLLNLLSDWAGLSVAPIATLTSRAYNSDDNGEGDGGYYNNQQQATTTTMYIQPETLVTIFLVASSVGTALEPWILSRLGLRRTIVFGAFCNMVGSLVKSGGLPPITALTVSSFHHGMYGKFALYFGFFLVGFAQPLFQCTPALLSASWFPEEERTLATSIALNSNQIGVGCAFIVGALYVQSPSQIVNYFSLLSVFSILAFVGTALQLDDAPPTPPSGSSRIMRGTLEVSIRDIIQRSSSSLLVDSDHRQYFEDKFGSVYRDDDVVSIGKDTTVSTAVNSSAQSLLRQHVFQHRGGTAASPSRDILGQYNLAAPYSTDEGSVYDGCDGAEPTVTQTPHHLEIDIRDDQIILAAKACFARKGFSHALVVFTMCGIVINTLSTYLDYLVRGDYYEDEANNMNANNGDSDGKISEASKYVALIGALFQVIIMLSSVVIGAFTDRFRSYYMITLVLLVLGAFALAECGVSLDENRGGDVRWTMLAVSALLGPLLPVATELGVEMAYPLSENTVLVILQLFCNATSALFIPLFQVVRDVGVTMTNNADAQVDDDGAANVLGSGRPPYTFSFYLMILLCAVSAVYFATFDGKYLRLEAEKAKKRDDNSSTGQSL</sequence>
<evidence type="ECO:0000256" key="2">
    <source>
        <dbReference type="ARBA" id="ARBA00022692"/>
    </source>
</evidence>
<dbReference type="Pfam" id="PF07690">
    <property type="entry name" value="MFS_1"/>
    <property type="match status" value="1"/>
</dbReference>
<evidence type="ECO:0000256" key="3">
    <source>
        <dbReference type="ARBA" id="ARBA00022989"/>
    </source>
</evidence>
<feature type="transmembrane region" description="Helical" evidence="6">
    <location>
        <begin position="279"/>
        <end position="299"/>
    </location>
</feature>
<dbReference type="InterPro" id="IPR049680">
    <property type="entry name" value="FLVCR1-2_SLC49-like"/>
</dbReference>
<dbReference type="GO" id="GO:0022857">
    <property type="term" value="F:transmembrane transporter activity"/>
    <property type="evidence" value="ECO:0007669"/>
    <property type="project" value="InterPro"/>
</dbReference>
<dbReference type="InterPro" id="IPR036259">
    <property type="entry name" value="MFS_trans_sf"/>
</dbReference>
<comment type="caution">
    <text evidence="7">The sequence shown here is derived from an EMBL/GenBank/DDBJ whole genome shotgun (WGS) entry which is preliminary data.</text>
</comment>
<keyword evidence="8" id="KW-1185">Reference proteome</keyword>
<dbReference type="InterPro" id="IPR011701">
    <property type="entry name" value="MFS"/>
</dbReference>
<proteinExistence type="predicted"/>
<dbReference type="Gene3D" id="1.20.1250.20">
    <property type="entry name" value="MFS general substrate transporter like domains"/>
    <property type="match status" value="2"/>
</dbReference>
<accession>A0AAD9D718</accession>
<gene>
    <name evidence="7" type="ORF">QTG54_012563</name>
</gene>
<evidence type="ECO:0000256" key="1">
    <source>
        <dbReference type="ARBA" id="ARBA00004141"/>
    </source>
</evidence>
<dbReference type="GO" id="GO:0016020">
    <property type="term" value="C:membrane"/>
    <property type="evidence" value="ECO:0007669"/>
    <property type="project" value="UniProtKB-SubCell"/>
</dbReference>
<evidence type="ECO:0000256" key="4">
    <source>
        <dbReference type="ARBA" id="ARBA00023136"/>
    </source>
</evidence>
<evidence type="ECO:0000313" key="7">
    <source>
        <dbReference type="EMBL" id="KAK1736541.1"/>
    </source>
</evidence>